<evidence type="ECO:0000313" key="4">
    <source>
        <dbReference type="Proteomes" id="UP000323454"/>
    </source>
</evidence>
<dbReference type="SMART" id="SM01236">
    <property type="entry name" value="Haem_oxygenase_2"/>
    <property type="match status" value="1"/>
</dbReference>
<evidence type="ECO:0000313" key="3">
    <source>
        <dbReference type="EMBL" id="KAA2253931.1"/>
    </source>
</evidence>
<evidence type="ECO:0000256" key="1">
    <source>
        <dbReference type="ARBA" id="ARBA00023002"/>
    </source>
</evidence>
<protein>
    <submittedName>
        <fullName evidence="3">Iron-containing redox enzyme family protein</fullName>
    </submittedName>
</protein>
<evidence type="ECO:0000256" key="2">
    <source>
        <dbReference type="SAM" id="MobiDB-lite"/>
    </source>
</evidence>
<dbReference type="PANTHER" id="PTHR40279">
    <property type="entry name" value="PQQC-LIKE PROTEIN"/>
    <property type="match status" value="1"/>
</dbReference>
<feature type="compositionally biased region" description="Polar residues" evidence="2">
    <location>
        <begin position="1"/>
        <end position="23"/>
    </location>
</feature>
<dbReference type="SUPFAM" id="SSF48613">
    <property type="entry name" value="Heme oxygenase-like"/>
    <property type="match status" value="1"/>
</dbReference>
<reference evidence="3 4" key="1">
    <citation type="submission" date="2019-09" db="EMBL/GenBank/DDBJ databases">
        <title>Goodfellowia gen. nov., a new genus of the Pseudonocardineae related to Actinoalloteichus, containing Goodfellowia coeruleoviolacea gen. nov., comb. nov. gen. nov., comb. nov.</title>
        <authorList>
            <person name="Labeda D."/>
        </authorList>
    </citation>
    <scope>NUCLEOTIDE SEQUENCE [LARGE SCALE GENOMIC DNA]</scope>
    <source>
        <strain evidence="3 4">AN110305</strain>
    </source>
</reference>
<comment type="caution">
    <text evidence="3">The sequence shown here is derived from an EMBL/GenBank/DDBJ whole genome shotgun (WGS) entry which is preliminary data.</text>
</comment>
<dbReference type="OrthoDB" id="277294at2"/>
<feature type="region of interest" description="Disordered" evidence="2">
    <location>
        <begin position="1"/>
        <end position="28"/>
    </location>
</feature>
<reference evidence="3 4" key="2">
    <citation type="submission" date="2019-09" db="EMBL/GenBank/DDBJ databases">
        <authorList>
            <person name="Jin C."/>
        </authorList>
    </citation>
    <scope>NUCLEOTIDE SEQUENCE [LARGE SCALE GENOMIC DNA]</scope>
    <source>
        <strain evidence="3 4">AN110305</strain>
    </source>
</reference>
<dbReference type="InterPro" id="IPR039068">
    <property type="entry name" value="PqqC-like"/>
</dbReference>
<organism evidence="3 4">
    <name type="scientific">Solihabitans fulvus</name>
    <dbReference type="NCBI Taxonomy" id="1892852"/>
    <lineage>
        <taxon>Bacteria</taxon>
        <taxon>Bacillati</taxon>
        <taxon>Actinomycetota</taxon>
        <taxon>Actinomycetes</taxon>
        <taxon>Pseudonocardiales</taxon>
        <taxon>Pseudonocardiaceae</taxon>
        <taxon>Solihabitans</taxon>
    </lineage>
</organism>
<dbReference type="GO" id="GO:0016491">
    <property type="term" value="F:oxidoreductase activity"/>
    <property type="evidence" value="ECO:0007669"/>
    <property type="project" value="UniProtKB-KW"/>
</dbReference>
<gene>
    <name evidence="3" type="ORF">F0L68_32220</name>
</gene>
<proteinExistence type="predicted"/>
<sequence length="380" mass="43215">MSAPTKTASESAIKQQEPSSLSAGSLKPPADGTARLYERYWPPVPKFEGFDAELVAFMSASAEEQQALLARLRGDTERHGRFVHRHLAEVYAHWFGYRDGAFTRHTDDAAEEALFATKIRLERELFDHWSISDAEPKFADQFEAADYLDVVAATNPGVGHPLFAYLRDEATREQLERFLQCELIRNEVVDDEVALLVVGLQGMQKAVAAANLWDEVGRGKLENFHTYWLRRLLEATDGWDALYEYRESHPWFAKFTSNMNAALLTRPSRKMMAYGCFLVFESWVEPHFVNILDGLTRVGILDDEVRIYFTAHVKIDPRHSRELSDGLRLQRPLLSDQEVRDVVHGAHLASAAGRRQFDHMLTYLKSMNGGKPMNREGQSA</sequence>
<keyword evidence="4" id="KW-1185">Reference proteome</keyword>
<keyword evidence="1" id="KW-0560">Oxidoreductase</keyword>
<dbReference type="Gene3D" id="1.20.910.10">
    <property type="entry name" value="Heme oxygenase-like"/>
    <property type="match status" value="1"/>
</dbReference>
<name>A0A5B2WQB6_9PSEU</name>
<dbReference type="AlphaFoldDB" id="A0A5B2WQB6"/>
<dbReference type="EMBL" id="VUOB01000064">
    <property type="protein sequence ID" value="KAA2253931.1"/>
    <property type="molecule type" value="Genomic_DNA"/>
</dbReference>
<dbReference type="Pfam" id="PF14518">
    <property type="entry name" value="Haem_oxygenas_2"/>
    <property type="match status" value="1"/>
</dbReference>
<accession>A0A5B2WQB6</accession>
<dbReference type="InterPro" id="IPR016084">
    <property type="entry name" value="Haem_Oase-like_multi-hlx"/>
</dbReference>
<dbReference type="Proteomes" id="UP000323454">
    <property type="component" value="Unassembled WGS sequence"/>
</dbReference>
<dbReference type="RefSeq" id="WP_149853625.1">
    <property type="nucleotide sequence ID" value="NZ_VUOB01000064.1"/>
</dbReference>
<dbReference type="PANTHER" id="PTHR40279:SF3">
    <property type="entry name" value="4-AMINOBENZOATE SYNTHASE"/>
    <property type="match status" value="1"/>
</dbReference>